<evidence type="ECO:0000256" key="1">
    <source>
        <dbReference type="SAM" id="Phobius"/>
    </source>
</evidence>
<gene>
    <name evidence="2" type="ORF">C427_5302</name>
</gene>
<dbReference type="eggNOG" id="COG3166">
    <property type="taxonomic scope" value="Bacteria"/>
</dbReference>
<organism evidence="2 3">
    <name type="scientific">Paraglaciecola psychrophila 170</name>
    <dbReference type="NCBI Taxonomy" id="1129794"/>
    <lineage>
        <taxon>Bacteria</taxon>
        <taxon>Pseudomonadati</taxon>
        <taxon>Pseudomonadota</taxon>
        <taxon>Gammaproteobacteria</taxon>
        <taxon>Alteromonadales</taxon>
        <taxon>Alteromonadaceae</taxon>
        <taxon>Paraglaciecola</taxon>
    </lineage>
</organism>
<sequence length="204" mass="23587">MKHIVNFYHPEFHPQLRLLTLPSVIISWVFVALICSFFYFYLATEQINIKSEISKLEQDSQQQKILVKELQNAIDNQKVNPTLLTQVEKNQQIISLKKRVLNKLSSQEQLKSHSFSKLMIDLSNHDQDGLWLTHINLNGISIVMEGAATDSSIVPRWLSSLGQTDYFRGQEFSNTRLYRDSEQQLNFVISTSTEPTLEKDSNNE</sequence>
<protein>
    <submittedName>
        <fullName evidence="2">Uncharacterized protein</fullName>
    </submittedName>
</protein>
<dbReference type="Proteomes" id="UP000011864">
    <property type="component" value="Chromosome"/>
</dbReference>
<evidence type="ECO:0000313" key="2">
    <source>
        <dbReference type="EMBL" id="AGH47399.1"/>
    </source>
</evidence>
<name>K7A256_9ALTE</name>
<reference evidence="2 3" key="1">
    <citation type="journal article" date="2013" name="Genome Announc.">
        <title>Complete Genome Sequence of Glaciecola psychrophila Strain 170T.</title>
        <authorList>
            <person name="Yin J."/>
            <person name="Chen J."/>
            <person name="Liu G."/>
            <person name="Yu Y."/>
            <person name="Song L."/>
            <person name="Wang X."/>
            <person name="Qu X."/>
        </authorList>
    </citation>
    <scope>NUCLEOTIDE SEQUENCE [LARGE SCALE GENOMIC DNA]</scope>
    <source>
        <strain evidence="2 3">170</strain>
    </source>
</reference>
<accession>K7A256</accession>
<dbReference type="OrthoDB" id="6876592at2"/>
<dbReference type="RefSeq" id="WP_007635842.1">
    <property type="nucleotide sequence ID" value="NC_020514.1"/>
</dbReference>
<keyword evidence="1" id="KW-1133">Transmembrane helix</keyword>
<dbReference type="KEGG" id="gps:C427_5302"/>
<dbReference type="PATRIC" id="fig|1129794.4.peg.5285"/>
<dbReference type="HOGENOM" id="CLU_097502_1_0_6"/>
<feature type="transmembrane region" description="Helical" evidence="1">
    <location>
        <begin position="20"/>
        <end position="42"/>
    </location>
</feature>
<keyword evidence="1" id="KW-0812">Transmembrane</keyword>
<dbReference type="STRING" id="1129794.C427_5302"/>
<evidence type="ECO:0000313" key="3">
    <source>
        <dbReference type="Proteomes" id="UP000011864"/>
    </source>
</evidence>
<proteinExistence type="predicted"/>
<keyword evidence="1" id="KW-0472">Membrane</keyword>
<keyword evidence="3" id="KW-1185">Reference proteome</keyword>
<dbReference type="EMBL" id="CP003837">
    <property type="protein sequence ID" value="AGH47399.1"/>
    <property type="molecule type" value="Genomic_DNA"/>
</dbReference>
<dbReference type="Pfam" id="PF05137">
    <property type="entry name" value="PilN"/>
    <property type="match status" value="1"/>
</dbReference>
<dbReference type="InterPro" id="IPR007813">
    <property type="entry name" value="PilN"/>
</dbReference>
<dbReference type="AlphaFoldDB" id="K7A256"/>